<sequence length="112" mass="12446">MPPPIDKQVQSKHDRLPMPFEACPCKAIRLNHLLHSTTTGGDAASADHFLRSSCHQLIIIPTILNLYYTHRGGYSRAGQLRRVGSNWADWLGFAAMGGIRREPAQLVDESLP</sequence>
<organism evidence="1 2">
    <name type="scientific">Protopolystoma xenopodis</name>
    <dbReference type="NCBI Taxonomy" id="117903"/>
    <lineage>
        <taxon>Eukaryota</taxon>
        <taxon>Metazoa</taxon>
        <taxon>Spiralia</taxon>
        <taxon>Lophotrochozoa</taxon>
        <taxon>Platyhelminthes</taxon>
        <taxon>Monogenea</taxon>
        <taxon>Polyopisthocotylea</taxon>
        <taxon>Polystomatidea</taxon>
        <taxon>Polystomatidae</taxon>
        <taxon>Protopolystoma</taxon>
    </lineage>
</organism>
<dbReference type="Proteomes" id="UP000784294">
    <property type="component" value="Unassembled WGS sequence"/>
</dbReference>
<name>A0A448WXW8_9PLAT</name>
<protein>
    <submittedName>
        <fullName evidence="1">Uncharacterized protein</fullName>
    </submittedName>
</protein>
<evidence type="ECO:0000313" key="2">
    <source>
        <dbReference type="Proteomes" id="UP000784294"/>
    </source>
</evidence>
<reference evidence="1" key="1">
    <citation type="submission" date="2018-11" db="EMBL/GenBank/DDBJ databases">
        <authorList>
            <consortium name="Pathogen Informatics"/>
        </authorList>
    </citation>
    <scope>NUCLEOTIDE SEQUENCE</scope>
</reference>
<proteinExistence type="predicted"/>
<accession>A0A448WXW8</accession>
<dbReference type="EMBL" id="CAAALY010058815">
    <property type="protein sequence ID" value="VEL22875.1"/>
    <property type="molecule type" value="Genomic_DNA"/>
</dbReference>
<evidence type="ECO:0000313" key="1">
    <source>
        <dbReference type="EMBL" id="VEL22875.1"/>
    </source>
</evidence>
<dbReference type="AlphaFoldDB" id="A0A448WXW8"/>
<gene>
    <name evidence="1" type="ORF">PXEA_LOCUS16315</name>
</gene>
<keyword evidence="2" id="KW-1185">Reference proteome</keyword>
<comment type="caution">
    <text evidence="1">The sequence shown here is derived from an EMBL/GenBank/DDBJ whole genome shotgun (WGS) entry which is preliminary data.</text>
</comment>